<keyword evidence="1" id="KW-0812">Transmembrane</keyword>
<evidence type="ECO:0000313" key="2">
    <source>
        <dbReference type="EMBL" id="OLL22412.1"/>
    </source>
</evidence>
<feature type="non-terminal residue" evidence="2">
    <location>
        <position position="68"/>
    </location>
</feature>
<keyword evidence="1" id="KW-1133">Transmembrane helix</keyword>
<evidence type="ECO:0000313" key="3">
    <source>
        <dbReference type="Proteomes" id="UP000186594"/>
    </source>
</evidence>
<evidence type="ECO:0000256" key="1">
    <source>
        <dbReference type="SAM" id="Phobius"/>
    </source>
</evidence>
<dbReference type="Proteomes" id="UP000186594">
    <property type="component" value="Unassembled WGS sequence"/>
</dbReference>
<feature type="transmembrane region" description="Helical" evidence="1">
    <location>
        <begin position="34"/>
        <end position="53"/>
    </location>
</feature>
<comment type="caution">
    <text evidence="2">The sequence shown here is derived from an EMBL/GenBank/DDBJ whole genome shotgun (WGS) entry which is preliminary data.</text>
</comment>
<organism evidence="2 3">
    <name type="scientific">Neolecta irregularis (strain DAH-3)</name>
    <dbReference type="NCBI Taxonomy" id="1198029"/>
    <lineage>
        <taxon>Eukaryota</taxon>
        <taxon>Fungi</taxon>
        <taxon>Dikarya</taxon>
        <taxon>Ascomycota</taxon>
        <taxon>Taphrinomycotina</taxon>
        <taxon>Neolectales</taxon>
        <taxon>Neolectaceae</taxon>
        <taxon>Neolecta</taxon>
    </lineage>
</organism>
<gene>
    <name evidence="2" type="ORF">NEOLI_005004</name>
</gene>
<dbReference type="EMBL" id="LXFE01003351">
    <property type="protein sequence ID" value="OLL22412.1"/>
    <property type="molecule type" value="Genomic_DNA"/>
</dbReference>
<sequence>MKSGYIDLPKEELDASDGGHIRVYTDSRQRSEDIFPMLGFYGVVTCGFYSRLFGRMLQKILLLGDPVG</sequence>
<name>A0A1U7LIN7_NEOID</name>
<proteinExistence type="predicted"/>
<reference evidence="2 3" key="1">
    <citation type="submission" date="2016-04" db="EMBL/GenBank/DDBJ databases">
        <title>Evolutionary innovation and constraint leading to complex multicellularity in the Ascomycota.</title>
        <authorList>
            <person name="Cisse O."/>
            <person name="Nguyen A."/>
            <person name="Hewitt D.A."/>
            <person name="Jedd G."/>
            <person name="Stajich J.E."/>
        </authorList>
    </citation>
    <scope>NUCLEOTIDE SEQUENCE [LARGE SCALE GENOMIC DNA]</scope>
    <source>
        <strain evidence="2 3">DAH-3</strain>
    </source>
</reference>
<dbReference type="AlphaFoldDB" id="A0A1U7LIN7"/>
<accession>A0A1U7LIN7</accession>
<keyword evidence="1" id="KW-0472">Membrane</keyword>
<protein>
    <submittedName>
        <fullName evidence="2">Uncharacterized protein</fullName>
    </submittedName>
</protein>
<keyword evidence="3" id="KW-1185">Reference proteome</keyword>